<dbReference type="AlphaFoldDB" id="A2E714"/>
<dbReference type="Pfam" id="PF06419">
    <property type="entry name" value="COG6_N"/>
    <property type="match status" value="1"/>
</dbReference>
<protein>
    <recommendedName>
        <fullName evidence="3 9">Conserved oligomeric Golgi complex subunit 6</fullName>
        <shortName evidence="9">COG complex subunit 6</shortName>
    </recommendedName>
    <alternativeName>
        <fullName evidence="8 9">Component of oligomeric Golgi complex 6</fullName>
    </alternativeName>
</protein>
<reference evidence="12" key="1">
    <citation type="submission" date="2006-10" db="EMBL/GenBank/DDBJ databases">
        <authorList>
            <person name="Amadeo P."/>
            <person name="Zhao Q."/>
            <person name="Wortman J."/>
            <person name="Fraser-Liggett C."/>
            <person name="Carlton J."/>
        </authorList>
    </citation>
    <scope>NUCLEOTIDE SEQUENCE</scope>
    <source>
        <strain evidence="12">G3</strain>
    </source>
</reference>
<dbReference type="eggNOG" id="KOG3758">
    <property type="taxonomic scope" value="Eukaryota"/>
</dbReference>
<dbReference type="InterPro" id="IPR048369">
    <property type="entry name" value="COG6_C"/>
</dbReference>
<dbReference type="FunCoup" id="A2E714">
    <property type="interactions" value="268"/>
</dbReference>
<dbReference type="STRING" id="5722.A2E714"/>
<dbReference type="RefSeq" id="XP_001323755.1">
    <property type="nucleotide sequence ID" value="XM_001323720.1"/>
</dbReference>
<dbReference type="Proteomes" id="UP000001542">
    <property type="component" value="Unassembled WGS sequence"/>
</dbReference>
<comment type="similarity">
    <text evidence="2 9">Belongs to the COG6 family.</text>
</comment>
<evidence type="ECO:0000313" key="13">
    <source>
        <dbReference type="Proteomes" id="UP000001542"/>
    </source>
</evidence>
<dbReference type="KEGG" id="tva:4769486"/>
<evidence type="ECO:0000256" key="9">
    <source>
        <dbReference type="RuleBase" id="RU365075"/>
    </source>
</evidence>
<dbReference type="InParanoid" id="A2E714"/>
<dbReference type="InterPro" id="IPR010490">
    <property type="entry name" value="COG6"/>
</dbReference>
<evidence type="ECO:0000259" key="11">
    <source>
        <dbReference type="Pfam" id="PF20653"/>
    </source>
</evidence>
<comment type="subunit">
    <text evidence="9">Component of the conserved oligomeric Golgi complex.</text>
</comment>
<proteinExistence type="inferred from homology"/>
<dbReference type="OrthoDB" id="272987at2759"/>
<dbReference type="VEuPathDB" id="TrichDB:TVAG_006070"/>
<evidence type="ECO:0000256" key="2">
    <source>
        <dbReference type="ARBA" id="ARBA00011023"/>
    </source>
</evidence>
<dbReference type="EMBL" id="DS113317">
    <property type="protein sequence ID" value="EAY11532.1"/>
    <property type="molecule type" value="Genomic_DNA"/>
</dbReference>
<dbReference type="InterPro" id="IPR048368">
    <property type="entry name" value="COG6_N"/>
</dbReference>
<evidence type="ECO:0000256" key="7">
    <source>
        <dbReference type="ARBA" id="ARBA00023136"/>
    </source>
</evidence>
<keyword evidence="5 9" id="KW-0653">Protein transport</keyword>
<evidence type="ECO:0000313" key="12">
    <source>
        <dbReference type="EMBL" id="EAY11532.1"/>
    </source>
</evidence>
<reference evidence="12" key="2">
    <citation type="journal article" date="2007" name="Science">
        <title>Draft genome sequence of the sexually transmitted pathogen Trichomonas vaginalis.</title>
        <authorList>
            <person name="Carlton J.M."/>
            <person name="Hirt R.P."/>
            <person name="Silva J.C."/>
            <person name="Delcher A.L."/>
            <person name="Schatz M."/>
            <person name="Zhao Q."/>
            <person name="Wortman J.R."/>
            <person name="Bidwell S.L."/>
            <person name="Alsmark U.C.M."/>
            <person name="Besteiro S."/>
            <person name="Sicheritz-Ponten T."/>
            <person name="Noel C.J."/>
            <person name="Dacks J.B."/>
            <person name="Foster P.G."/>
            <person name="Simillion C."/>
            <person name="Van de Peer Y."/>
            <person name="Miranda-Saavedra D."/>
            <person name="Barton G.J."/>
            <person name="Westrop G.D."/>
            <person name="Mueller S."/>
            <person name="Dessi D."/>
            <person name="Fiori P.L."/>
            <person name="Ren Q."/>
            <person name="Paulsen I."/>
            <person name="Zhang H."/>
            <person name="Bastida-Corcuera F.D."/>
            <person name="Simoes-Barbosa A."/>
            <person name="Brown M.T."/>
            <person name="Hayes R.D."/>
            <person name="Mukherjee M."/>
            <person name="Okumura C.Y."/>
            <person name="Schneider R."/>
            <person name="Smith A.J."/>
            <person name="Vanacova S."/>
            <person name="Villalvazo M."/>
            <person name="Haas B.J."/>
            <person name="Pertea M."/>
            <person name="Feldblyum T.V."/>
            <person name="Utterback T.R."/>
            <person name="Shu C.L."/>
            <person name="Osoegawa K."/>
            <person name="de Jong P.J."/>
            <person name="Hrdy I."/>
            <person name="Horvathova L."/>
            <person name="Zubacova Z."/>
            <person name="Dolezal P."/>
            <person name="Malik S.B."/>
            <person name="Logsdon J.M. Jr."/>
            <person name="Henze K."/>
            <person name="Gupta A."/>
            <person name="Wang C.C."/>
            <person name="Dunne R.L."/>
            <person name="Upcroft J.A."/>
            <person name="Upcroft P."/>
            <person name="White O."/>
            <person name="Salzberg S.L."/>
            <person name="Tang P."/>
            <person name="Chiu C.-H."/>
            <person name="Lee Y.-S."/>
            <person name="Embley T.M."/>
            <person name="Coombs G.H."/>
            <person name="Mottram J.C."/>
            <person name="Tachezy J."/>
            <person name="Fraser-Liggett C.M."/>
            <person name="Johnson P.J."/>
        </authorList>
    </citation>
    <scope>NUCLEOTIDE SEQUENCE [LARGE SCALE GENOMIC DNA]</scope>
    <source>
        <strain evidence="12">G3</strain>
    </source>
</reference>
<evidence type="ECO:0000256" key="4">
    <source>
        <dbReference type="ARBA" id="ARBA00022448"/>
    </source>
</evidence>
<sequence>MKNSVQRKINELKTLTNDPSNELIEALSSIDDTTFNSNTSVRTLLEEKELSELNRFIEQFSQLTTTIDRVFTTIDLLDKSCDQMLTKLSIGQKGVDEVLDMTTSLYIQQEKQRNQLTKIHSFIEEYYLSEEDFACLEKGDIDDKFFDAFSHLEASQERTSNALLTQKSRSLTDALTALNAAKERAYGRIHGWFHANSHIFNRLQPTIPSSFNKCLTIIKSKPILYGFVCSEIGQVRSSVIGPAFLNALTSPTADSRPLEETASADPLAFSSNVFAWIHQTAATEATFLATVLKEDQNSPNIQKTLDDAFESVCRPLDSRVSQAIRGLVRPADCFQMANICSYFFSKISDICGITSPVAKTTKNLVDMSSKTFRQAISESTDVIKSSVRPSQSAFHEALKIMKFVTSQHEQSSLSISFDVSSLIDNYAAQLHTTVVSMKENLPFQATYLYELSNLAKDANLKCSNDIEKDKDKVVAQIIDIEVSEFLRRCRSTELINLFTSPQQKPLSTVAGGEENLVRNTVKRLENALIGTGKLQTPLCDELSNNELKKLAKEEVSKKLVNAYKILFDSVMDARNGYLNGGTIFKYTPEHIKESISV</sequence>
<organism evidence="12 13">
    <name type="scientific">Trichomonas vaginalis (strain ATCC PRA-98 / G3)</name>
    <dbReference type="NCBI Taxonomy" id="412133"/>
    <lineage>
        <taxon>Eukaryota</taxon>
        <taxon>Metamonada</taxon>
        <taxon>Parabasalia</taxon>
        <taxon>Trichomonadida</taxon>
        <taxon>Trichomonadidae</taxon>
        <taxon>Trichomonas</taxon>
    </lineage>
</organism>
<keyword evidence="6 9" id="KW-0333">Golgi apparatus</keyword>
<comment type="subcellular location">
    <subcellularLocation>
        <location evidence="1 9">Golgi apparatus membrane</location>
        <topology evidence="1 9">Peripheral membrane protein</topology>
    </subcellularLocation>
</comment>
<dbReference type="GO" id="GO:0000139">
    <property type="term" value="C:Golgi membrane"/>
    <property type="evidence" value="ECO:0007669"/>
    <property type="project" value="UniProtKB-SubCell"/>
</dbReference>
<name>A2E714_TRIV3</name>
<dbReference type="Pfam" id="PF20653">
    <property type="entry name" value="COG6_C"/>
    <property type="match status" value="1"/>
</dbReference>
<keyword evidence="4 9" id="KW-0813">Transport</keyword>
<evidence type="ECO:0000256" key="5">
    <source>
        <dbReference type="ARBA" id="ARBA00022927"/>
    </source>
</evidence>
<feature type="domain" description="Conserved Oligomeric Golgi complex subunit 6 C-terminal" evidence="11">
    <location>
        <begin position="172"/>
        <end position="593"/>
    </location>
</feature>
<dbReference type="OMA" id="HTIXVEL"/>
<dbReference type="GO" id="GO:0006891">
    <property type="term" value="P:intra-Golgi vesicle-mediated transport"/>
    <property type="evidence" value="ECO:0000318"/>
    <property type="project" value="GO_Central"/>
</dbReference>
<evidence type="ECO:0000256" key="1">
    <source>
        <dbReference type="ARBA" id="ARBA00004395"/>
    </source>
</evidence>
<dbReference type="PANTHER" id="PTHR21506:SF0">
    <property type="entry name" value="CONSERVED OLIGOMERIC GOLGI COMPLEX SUBUNIT 6"/>
    <property type="match status" value="1"/>
</dbReference>
<keyword evidence="7 9" id="KW-0472">Membrane</keyword>
<gene>
    <name evidence="12" type="ORF">TVAG_006070</name>
</gene>
<dbReference type="PANTHER" id="PTHR21506">
    <property type="entry name" value="COMPONENT OF OLIGOMERIC GOLGI COMPLEX 6"/>
    <property type="match status" value="1"/>
</dbReference>
<keyword evidence="13" id="KW-1185">Reference proteome</keyword>
<evidence type="ECO:0000259" key="10">
    <source>
        <dbReference type="Pfam" id="PF06419"/>
    </source>
</evidence>
<dbReference type="GO" id="GO:0015031">
    <property type="term" value="P:protein transport"/>
    <property type="evidence" value="ECO:0007669"/>
    <property type="project" value="UniProtKB-KW"/>
</dbReference>
<dbReference type="GO" id="GO:0017119">
    <property type="term" value="C:Golgi transport complex"/>
    <property type="evidence" value="ECO:0000318"/>
    <property type="project" value="GO_Central"/>
</dbReference>
<comment type="function">
    <text evidence="9">Required for normal Golgi function.</text>
</comment>
<feature type="domain" description="Conserved oligomeric complex COG6 N-terminal" evidence="10">
    <location>
        <begin position="31"/>
        <end position="138"/>
    </location>
</feature>
<accession>A2E714</accession>
<dbReference type="SMART" id="SM01087">
    <property type="entry name" value="COG6"/>
    <property type="match status" value="1"/>
</dbReference>
<dbReference type="VEuPathDB" id="TrichDB:TVAGG3_0982580"/>
<evidence type="ECO:0000256" key="6">
    <source>
        <dbReference type="ARBA" id="ARBA00023034"/>
    </source>
</evidence>
<evidence type="ECO:0000256" key="3">
    <source>
        <dbReference type="ARBA" id="ARBA00020973"/>
    </source>
</evidence>
<evidence type="ECO:0000256" key="8">
    <source>
        <dbReference type="ARBA" id="ARBA00031348"/>
    </source>
</evidence>